<dbReference type="PANTHER" id="PTHR43792">
    <property type="entry name" value="GNAT FAMILY, PUTATIVE (AFU_ORTHOLOGUE AFUA_3G00765)-RELATED-RELATED"/>
    <property type="match status" value="1"/>
</dbReference>
<feature type="domain" description="N-acetyltransferase" evidence="1">
    <location>
        <begin position="19"/>
        <end position="173"/>
    </location>
</feature>
<keyword evidence="3" id="KW-1185">Reference proteome</keyword>
<dbReference type="SUPFAM" id="SSF55729">
    <property type="entry name" value="Acyl-CoA N-acyltransferases (Nat)"/>
    <property type="match status" value="1"/>
</dbReference>
<name>A0ABP5J7G8_9MICC</name>
<organism evidence="2 3">
    <name type="scientific">Kocuria atrinae</name>
    <dbReference type="NCBI Taxonomy" id="592377"/>
    <lineage>
        <taxon>Bacteria</taxon>
        <taxon>Bacillati</taxon>
        <taxon>Actinomycetota</taxon>
        <taxon>Actinomycetes</taxon>
        <taxon>Micrococcales</taxon>
        <taxon>Micrococcaceae</taxon>
        <taxon>Kocuria</taxon>
    </lineage>
</organism>
<dbReference type="InterPro" id="IPR016181">
    <property type="entry name" value="Acyl_CoA_acyltransferase"/>
</dbReference>
<sequence length="177" mass="19364">MTEVLDELRPERPIRTERLLLRPFVPEELEAIADSTDLPQFAPGFPTPEDRDWAQTALEAGSYFFTETMFSMFAIVDAASEQIIGMAGFVGPPIDHELEVVGSIVPARQNQGYGGEVLPHLLELAFQNPEVTAVNASVPWGNGPASKLLLDNGFTERPCGGSESAYVYARPETPRSN</sequence>
<dbReference type="InterPro" id="IPR000182">
    <property type="entry name" value="GNAT_dom"/>
</dbReference>
<proteinExistence type="predicted"/>
<evidence type="ECO:0000313" key="2">
    <source>
        <dbReference type="EMBL" id="GAA2112818.1"/>
    </source>
</evidence>
<comment type="caution">
    <text evidence="2">The sequence shown here is derived from an EMBL/GenBank/DDBJ whole genome shotgun (WGS) entry which is preliminary data.</text>
</comment>
<dbReference type="Gene3D" id="3.40.630.30">
    <property type="match status" value="1"/>
</dbReference>
<gene>
    <name evidence="2" type="ORF">GCM10009824_09080</name>
</gene>
<dbReference type="EMBL" id="BAAAQA010000008">
    <property type="protein sequence ID" value="GAA2112818.1"/>
    <property type="molecule type" value="Genomic_DNA"/>
</dbReference>
<dbReference type="PROSITE" id="PS51186">
    <property type="entry name" value="GNAT"/>
    <property type="match status" value="1"/>
</dbReference>
<dbReference type="InterPro" id="IPR051531">
    <property type="entry name" value="N-acetyltransferase"/>
</dbReference>
<dbReference type="Pfam" id="PF13302">
    <property type="entry name" value="Acetyltransf_3"/>
    <property type="match status" value="1"/>
</dbReference>
<accession>A0ABP5J7G8</accession>
<reference evidence="3" key="1">
    <citation type="journal article" date="2019" name="Int. J. Syst. Evol. Microbiol.">
        <title>The Global Catalogue of Microorganisms (GCM) 10K type strain sequencing project: providing services to taxonomists for standard genome sequencing and annotation.</title>
        <authorList>
            <consortium name="The Broad Institute Genomics Platform"/>
            <consortium name="The Broad Institute Genome Sequencing Center for Infectious Disease"/>
            <person name="Wu L."/>
            <person name="Ma J."/>
        </authorList>
    </citation>
    <scope>NUCLEOTIDE SEQUENCE [LARGE SCALE GENOMIC DNA]</scope>
    <source>
        <strain evidence="3">JCM 15914</strain>
    </source>
</reference>
<dbReference type="Proteomes" id="UP001500166">
    <property type="component" value="Unassembled WGS sequence"/>
</dbReference>
<protein>
    <submittedName>
        <fullName evidence="2">GNAT family N-acetyltransferase</fullName>
    </submittedName>
</protein>
<evidence type="ECO:0000313" key="3">
    <source>
        <dbReference type="Proteomes" id="UP001500166"/>
    </source>
</evidence>
<evidence type="ECO:0000259" key="1">
    <source>
        <dbReference type="PROSITE" id="PS51186"/>
    </source>
</evidence>
<dbReference type="RefSeq" id="WP_344223833.1">
    <property type="nucleotide sequence ID" value="NZ_BAAAQA010000008.1"/>
</dbReference>